<reference evidence="1" key="1">
    <citation type="submission" date="2022-10" db="EMBL/GenBank/DDBJ databases">
        <title>Complete Genome of Trichothecium roseum strain YXFP-22015, a Plant Pathogen Isolated from Citrus.</title>
        <authorList>
            <person name="Wang Y."/>
            <person name="Zhu L."/>
        </authorList>
    </citation>
    <scope>NUCLEOTIDE SEQUENCE</scope>
    <source>
        <strain evidence="1">YXFP-22015</strain>
    </source>
</reference>
<dbReference type="EMBL" id="CM047942">
    <property type="protein sequence ID" value="KAI9901828.1"/>
    <property type="molecule type" value="Genomic_DNA"/>
</dbReference>
<evidence type="ECO:0000313" key="1">
    <source>
        <dbReference type="EMBL" id="KAI9901828.1"/>
    </source>
</evidence>
<keyword evidence="2" id="KW-1185">Reference proteome</keyword>
<gene>
    <name evidence="1" type="ORF">N3K66_003645</name>
</gene>
<protein>
    <submittedName>
        <fullName evidence="1">Uncharacterized protein</fullName>
    </submittedName>
</protein>
<evidence type="ECO:0000313" key="2">
    <source>
        <dbReference type="Proteomes" id="UP001163324"/>
    </source>
</evidence>
<accession>A0ACC0V6K1</accession>
<sequence length="669" mass="74062">MGRGRGGAAQQASRRSIDMTGVLAVAEKNDLITLVTAITEKMLKDICNIFDSPPISPVDSDYGHHHWLLLPRFHHNENIVPSCFSGAKAPEDKTYNKAHHIIEKEEKEAMTPQLRELKKEALVFFRKWQNLVLQRLKDISITEPSPPQANTRGRGRGNARGAPRGRGGRGGRTNREALTLATGLQPPLDSNSEPPSFSYSHISGPPRLPSKHTDVELAKRFPPIPNTLWTLPQERRKIMFHIIFLITLSLQEYSANSYQLLNYLTSCLNLPVNFLLEEEIRLAQALSQAALDVSPEEMLAQKSEESKGSRKWKLLGNSHGGNGTLAPAILAADIGVGYGMSQCAAAGLLGGMADTGRVIGGLFGMNPSKPINKVMEIFSREIQDFAMVPLHGDERSEYLDAWQTCAIDRRLRVVIAMSGWTTDTVGFEDPWKCLGYQTEPYAVRWDLATLLSLGSSLETVIKSTAWSSALKEIGSKPIFRSLLESTWPIPLLKIGKIIDNPWNVGMVRAEKAGALLADAIMRHKVQGDRPVSLIGYSLAARAIYACLMVLAERRQFGIVESVVMMGAPAPSESRVWLTLKSVVVGRLINVYSEKDYLLGFLYRTSNIQFGVAGLQEIQGADGVENYHAGRLPKGHLSYQFEAGRILKTIGWDDLDKTNIPKDALPRRRR</sequence>
<comment type="caution">
    <text evidence="1">The sequence shown here is derived from an EMBL/GenBank/DDBJ whole genome shotgun (WGS) entry which is preliminary data.</text>
</comment>
<dbReference type="Proteomes" id="UP001163324">
    <property type="component" value="Chromosome 3"/>
</dbReference>
<organism evidence="1 2">
    <name type="scientific">Trichothecium roseum</name>
    <dbReference type="NCBI Taxonomy" id="47278"/>
    <lineage>
        <taxon>Eukaryota</taxon>
        <taxon>Fungi</taxon>
        <taxon>Dikarya</taxon>
        <taxon>Ascomycota</taxon>
        <taxon>Pezizomycotina</taxon>
        <taxon>Sordariomycetes</taxon>
        <taxon>Hypocreomycetidae</taxon>
        <taxon>Hypocreales</taxon>
        <taxon>Hypocreales incertae sedis</taxon>
        <taxon>Trichothecium</taxon>
    </lineage>
</organism>
<proteinExistence type="predicted"/>
<name>A0ACC0V6K1_9HYPO</name>